<gene>
    <name evidence="2" type="ORF">PVL29_011062</name>
</gene>
<organism evidence="2 3">
    <name type="scientific">Vitis rotundifolia</name>
    <name type="common">Muscadine grape</name>
    <dbReference type="NCBI Taxonomy" id="103349"/>
    <lineage>
        <taxon>Eukaryota</taxon>
        <taxon>Viridiplantae</taxon>
        <taxon>Streptophyta</taxon>
        <taxon>Embryophyta</taxon>
        <taxon>Tracheophyta</taxon>
        <taxon>Spermatophyta</taxon>
        <taxon>Magnoliopsida</taxon>
        <taxon>eudicotyledons</taxon>
        <taxon>Gunneridae</taxon>
        <taxon>Pentapetalae</taxon>
        <taxon>rosids</taxon>
        <taxon>Vitales</taxon>
        <taxon>Vitaceae</taxon>
        <taxon>Viteae</taxon>
        <taxon>Vitis</taxon>
    </lineage>
</organism>
<feature type="coiled-coil region" evidence="1">
    <location>
        <begin position="17"/>
        <end position="84"/>
    </location>
</feature>
<evidence type="ECO:0000313" key="3">
    <source>
        <dbReference type="Proteomes" id="UP001168098"/>
    </source>
</evidence>
<evidence type="ECO:0000256" key="1">
    <source>
        <dbReference type="SAM" id="Coils"/>
    </source>
</evidence>
<dbReference type="PANTHER" id="PTHR38377">
    <property type="entry name" value="THREONINE-TRNA LIGASE 2"/>
    <property type="match status" value="1"/>
</dbReference>
<reference evidence="2 3" key="1">
    <citation type="journal article" date="2023" name="BMC Biotechnol.">
        <title>Vitis rotundifolia cv Carlos genome sequencing.</title>
        <authorList>
            <person name="Huff M."/>
            <person name="Hulse-Kemp A."/>
            <person name="Scheffler B."/>
            <person name="Youngblood R."/>
            <person name="Simpson S."/>
            <person name="Babiker E."/>
            <person name="Staton M."/>
        </authorList>
    </citation>
    <scope>NUCLEOTIDE SEQUENCE [LARGE SCALE GENOMIC DNA]</scope>
    <source>
        <tissue evidence="2">Leaf</tissue>
    </source>
</reference>
<keyword evidence="3" id="KW-1185">Reference proteome</keyword>
<comment type="caution">
    <text evidence="2">The sequence shown here is derived from an EMBL/GenBank/DDBJ whole genome shotgun (WGS) entry which is preliminary data.</text>
</comment>
<dbReference type="PANTHER" id="PTHR38377:SF1">
    <property type="entry name" value="THREONINE-TRNA LIGASE 2"/>
    <property type="match status" value="1"/>
</dbReference>
<dbReference type="AlphaFoldDB" id="A0AA39DUC6"/>
<dbReference type="Proteomes" id="UP001168098">
    <property type="component" value="Unassembled WGS sequence"/>
</dbReference>
<protein>
    <submittedName>
        <fullName evidence="2">Uncharacterized protein</fullName>
    </submittedName>
</protein>
<proteinExistence type="predicted"/>
<keyword evidence="1" id="KW-0175">Coiled coil</keyword>
<sequence length="102" mass="11626">MAETDVKEVLKPFHQRASEAEDRLSKLEAALSSKKDSGNEELLKMISDLQSKLQHAEAEQISEREKAQKDIQKLTVENAKLHYRVTHLVRALKEADCKLEAK</sequence>
<accession>A0AA39DUC6</accession>
<dbReference type="EMBL" id="JARBHA010000008">
    <property type="protein sequence ID" value="KAJ9695905.1"/>
    <property type="molecule type" value="Genomic_DNA"/>
</dbReference>
<evidence type="ECO:0000313" key="2">
    <source>
        <dbReference type="EMBL" id="KAJ9695905.1"/>
    </source>
</evidence>
<name>A0AA39DUC6_VITRO</name>